<evidence type="ECO:0000313" key="1">
    <source>
        <dbReference type="EMBL" id="MFB6490014.1"/>
    </source>
</evidence>
<accession>A0ACC6UYW9</accession>
<evidence type="ECO:0000313" key="2">
    <source>
        <dbReference type="Proteomes" id="UP000033636"/>
    </source>
</evidence>
<name>A0ACC6UYW9_9CREN</name>
<sequence length="217" mass="22874">MNVTIALLLLPLSMGTHSIYVPAGYIGYITPHLPPTCNATGPLTVKGPAEVAYACYNNSTHAITVSGYVEVDLVPEASGAGPPIVAIAAVGGLAAVSYLASQRKEALLAALAPIAGRIKRVTAAENPLRKEILKLLDGLGAATMAQIAKALGASWGSVQWHLYVLEREGRVRSIKLGPFQYFFTNPRAAAKVILESVDPSLLSLEDREKLDLLASMA</sequence>
<protein>
    <submittedName>
        <fullName evidence="1">Winged helix-turn-helix transcriptional regulator</fullName>
    </submittedName>
</protein>
<reference evidence="1" key="1">
    <citation type="submission" date="2024-07" db="EMBL/GenBank/DDBJ databases">
        <title>Metagenome and Metagenome-Assembled Genomes of Archaea from a hot spring from the geothermal field of Los Azufres, Mexico.</title>
        <authorList>
            <person name="Marin-Paredes R."/>
            <person name="Martinez-Romero E."/>
            <person name="Servin-Garciduenas L.E."/>
        </authorList>
    </citation>
    <scope>NUCLEOTIDE SEQUENCE</scope>
</reference>
<proteinExistence type="predicted"/>
<dbReference type="EMBL" id="JZWT02000004">
    <property type="protein sequence ID" value="MFB6490014.1"/>
    <property type="molecule type" value="Genomic_DNA"/>
</dbReference>
<dbReference type="Proteomes" id="UP000033636">
    <property type="component" value="Unassembled WGS sequence"/>
</dbReference>
<gene>
    <name evidence="1" type="ORF">TU35_002000</name>
</gene>
<comment type="caution">
    <text evidence="1">The sequence shown here is derived from an EMBL/GenBank/DDBJ whole genome shotgun (WGS) entry which is preliminary data.</text>
</comment>
<organism evidence="1 2">
    <name type="scientific">Thermoproteus sp. AZ2</name>
    <dbReference type="NCBI Taxonomy" id="1609232"/>
    <lineage>
        <taxon>Archaea</taxon>
        <taxon>Thermoproteota</taxon>
        <taxon>Thermoprotei</taxon>
        <taxon>Thermoproteales</taxon>
        <taxon>Thermoproteaceae</taxon>
        <taxon>Thermoproteus</taxon>
    </lineage>
</organism>